<reference evidence="4 5" key="1">
    <citation type="submission" date="2024-03" db="EMBL/GenBank/DDBJ databases">
        <authorList>
            <person name="Jo J.-H."/>
        </authorList>
    </citation>
    <scope>NUCLEOTIDE SEQUENCE [LARGE SCALE GENOMIC DNA]</scope>
    <source>
        <strain evidence="4 5">PS1R-30</strain>
    </source>
</reference>
<dbReference type="SUPFAM" id="SSF51735">
    <property type="entry name" value="NAD(P)-binding Rossmann-fold domains"/>
    <property type="match status" value="1"/>
</dbReference>
<dbReference type="PRINTS" id="PR00080">
    <property type="entry name" value="SDRFAMILY"/>
</dbReference>
<dbReference type="InterPro" id="IPR057326">
    <property type="entry name" value="KR_dom"/>
</dbReference>
<evidence type="ECO:0000259" key="3">
    <source>
        <dbReference type="SMART" id="SM00822"/>
    </source>
</evidence>
<dbReference type="EMBL" id="JBBHJZ010000009">
    <property type="protein sequence ID" value="MEJ5979578.1"/>
    <property type="molecule type" value="Genomic_DNA"/>
</dbReference>
<dbReference type="InterPro" id="IPR020904">
    <property type="entry name" value="Sc_DH/Rdtase_CS"/>
</dbReference>
<comment type="caution">
    <text evidence="4">The sequence shown here is derived from an EMBL/GenBank/DDBJ whole genome shotgun (WGS) entry which is preliminary data.</text>
</comment>
<protein>
    <submittedName>
        <fullName evidence="4">SDR family oxidoreductase</fullName>
    </submittedName>
</protein>
<proteinExistence type="inferred from homology"/>
<comment type="similarity">
    <text evidence="1">Belongs to the short-chain dehydrogenases/reductases (SDR) family.</text>
</comment>
<keyword evidence="2" id="KW-0560">Oxidoreductase</keyword>
<gene>
    <name evidence="4" type="ORF">WG901_23200</name>
</gene>
<evidence type="ECO:0000256" key="1">
    <source>
        <dbReference type="ARBA" id="ARBA00006484"/>
    </source>
</evidence>
<dbReference type="InterPro" id="IPR002347">
    <property type="entry name" value="SDR_fam"/>
</dbReference>
<sequence>MTYPSGQLDGRVALVTGAGRGIGQEIALELARRGASIVVHYSGSEAGALDTVAQIEAFGGTAAVQQADVSIRSDVIKMFEAIDHMHSRLDIVVNSAGVSGGGGLAELDEWQLEWMLGVNLCGPLFVASEAATRLGDGGRIINLSSSLAEYPMAGAGVYSATKAAVKSFTESWSRELGKRGVTVNTVIPGATSPGMMDSAPEGAFEFFKSASPFDRVGRAGEIAAVVAFLASAEASWVSGAHILANGAANT</sequence>
<dbReference type="PANTHER" id="PTHR43639:SF1">
    <property type="entry name" value="SHORT-CHAIN DEHYDROGENASE_REDUCTASE FAMILY PROTEIN"/>
    <property type="match status" value="1"/>
</dbReference>
<evidence type="ECO:0000313" key="4">
    <source>
        <dbReference type="EMBL" id="MEJ5979578.1"/>
    </source>
</evidence>
<dbReference type="PANTHER" id="PTHR43639">
    <property type="entry name" value="OXIDOREDUCTASE, SHORT-CHAIN DEHYDROGENASE/REDUCTASE FAMILY (AFU_ORTHOLOGUE AFUA_5G02870)"/>
    <property type="match status" value="1"/>
</dbReference>
<feature type="domain" description="Ketoreductase" evidence="3">
    <location>
        <begin position="11"/>
        <end position="190"/>
    </location>
</feature>
<evidence type="ECO:0000256" key="2">
    <source>
        <dbReference type="ARBA" id="ARBA00023002"/>
    </source>
</evidence>
<keyword evidence="5" id="KW-1185">Reference proteome</keyword>
<name>A0ABU8S2Y7_9SPHN</name>
<dbReference type="Pfam" id="PF13561">
    <property type="entry name" value="adh_short_C2"/>
    <property type="match status" value="1"/>
</dbReference>
<organism evidence="4 5">
    <name type="scientific">Novosphingobium anseongense</name>
    <dbReference type="NCBI Taxonomy" id="3133436"/>
    <lineage>
        <taxon>Bacteria</taxon>
        <taxon>Pseudomonadati</taxon>
        <taxon>Pseudomonadota</taxon>
        <taxon>Alphaproteobacteria</taxon>
        <taxon>Sphingomonadales</taxon>
        <taxon>Sphingomonadaceae</taxon>
        <taxon>Novosphingobium</taxon>
    </lineage>
</organism>
<dbReference type="PROSITE" id="PS00061">
    <property type="entry name" value="ADH_SHORT"/>
    <property type="match status" value="1"/>
</dbReference>
<dbReference type="InterPro" id="IPR036291">
    <property type="entry name" value="NAD(P)-bd_dom_sf"/>
</dbReference>
<evidence type="ECO:0000313" key="5">
    <source>
        <dbReference type="Proteomes" id="UP001361239"/>
    </source>
</evidence>
<dbReference type="PRINTS" id="PR00081">
    <property type="entry name" value="GDHRDH"/>
</dbReference>
<dbReference type="Proteomes" id="UP001361239">
    <property type="component" value="Unassembled WGS sequence"/>
</dbReference>
<dbReference type="SMART" id="SM00822">
    <property type="entry name" value="PKS_KR"/>
    <property type="match status" value="1"/>
</dbReference>
<dbReference type="RefSeq" id="WP_339589514.1">
    <property type="nucleotide sequence ID" value="NZ_JBBHJZ010000009.1"/>
</dbReference>
<accession>A0ABU8S2Y7</accession>
<dbReference type="Gene3D" id="3.40.50.720">
    <property type="entry name" value="NAD(P)-binding Rossmann-like Domain"/>
    <property type="match status" value="1"/>
</dbReference>